<dbReference type="SMART" id="SM01017">
    <property type="entry name" value="Arrestin_C"/>
    <property type="match status" value="1"/>
</dbReference>
<reference evidence="5" key="2">
    <citation type="submission" date="2025-09" db="UniProtKB">
        <authorList>
            <consortium name="Ensembl"/>
        </authorList>
    </citation>
    <scope>IDENTIFICATION</scope>
</reference>
<keyword evidence="2" id="KW-0716">Sensory transduction</keyword>
<dbReference type="GO" id="GO:0007601">
    <property type="term" value="P:visual perception"/>
    <property type="evidence" value="ECO:0007669"/>
    <property type="project" value="UniProtKB-KW"/>
</dbReference>
<dbReference type="SUPFAM" id="SSF81296">
    <property type="entry name" value="E set domains"/>
    <property type="match status" value="2"/>
</dbReference>
<name>A0A8C5Q327_9ANUR</name>
<dbReference type="Gene3D" id="2.60.40.640">
    <property type="match status" value="2"/>
</dbReference>
<evidence type="ECO:0000256" key="2">
    <source>
        <dbReference type="ARBA" id="ARBA00023305"/>
    </source>
</evidence>
<protein>
    <submittedName>
        <fullName evidence="5">Arrestin domain containing 1</fullName>
    </submittedName>
</protein>
<dbReference type="PANTHER" id="PTHR11188:SF176">
    <property type="entry name" value="ARRESTIN DOMAIN-CONTAINING PROTEIN 1"/>
    <property type="match status" value="1"/>
</dbReference>
<evidence type="ECO:0000256" key="3">
    <source>
        <dbReference type="SAM" id="MobiDB-lite"/>
    </source>
</evidence>
<accession>A0A8C5Q327</accession>
<dbReference type="Pfam" id="PF02752">
    <property type="entry name" value="Arrestin_C"/>
    <property type="match status" value="1"/>
</dbReference>
<evidence type="ECO:0000256" key="1">
    <source>
        <dbReference type="ARBA" id="ARBA00005298"/>
    </source>
</evidence>
<keyword evidence="2" id="KW-0844">Vision</keyword>
<dbReference type="GO" id="GO:0015031">
    <property type="term" value="P:protein transport"/>
    <property type="evidence" value="ECO:0007669"/>
    <property type="project" value="TreeGrafter"/>
</dbReference>
<evidence type="ECO:0000313" key="6">
    <source>
        <dbReference type="Proteomes" id="UP000694569"/>
    </source>
</evidence>
<feature type="domain" description="Arrestin C-terminal-like" evidence="4">
    <location>
        <begin position="181"/>
        <end position="305"/>
    </location>
</feature>
<feature type="region of interest" description="Disordered" evidence="3">
    <location>
        <begin position="320"/>
        <end position="355"/>
    </location>
</feature>
<dbReference type="InterPro" id="IPR011022">
    <property type="entry name" value="Arrestin_C-like"/>
</dbReference>
<dbReference type="GeneTree" id="ENSGT00940000159652"/>
<dbReference type="InterPro" id="IPR011021">
    <property type="entry name" value="Arrestin-like_N"/>
</dbReference>
<dbReference type="GO" id="GO:0031625">
    <property type="term" value="F:ubiquitin protein ligase binding"/>
    <property type="evidence" value="ECO:0007669"/>
    <property type="project" value="TreeGrafter"/>
</dbReference>
<keyword evidence="6" id="KW-1185">Reference proteome</keyword>
<dbReference type="Proteomes" id="UP000694569">
    <property type="component" value="Unplaced"/>
</dbReference>
<sequence>MVGRVPGVADKLPGCNIVTRSLVLDAWFPVHGRRESPRFTRCPVPLQVNLEMKELSRTAIKVSCVGLCGVSNKVNDLSWNVEEQYFNSTFSLADKGTLQPGEHTFPFQFLLPTSAPTSFEGPFGKVTHQVKAVIETKKLSKDYKSSKLFYILRPLDLNEIPDIEQPSCTAATKKFNYLLVKSGQLLMKVTSDLRGYIVGQVIHIHTNLENKSGRDTSTIVASLIQKVAYKSKRCVYDLRTIAEVEGSPVKAWKHGMWQEQILVPPLPQSFLQGCNLIHIDYYLQVTVKNPEVSVTLPIYIGNIPVNLSRLAPRLSISHRPSPVVPSAPPQDDEAGGTCPAMDDVSVPTKSHSQQQSNLPFTYAPELFHPTYSNVVPESMGSPSHPTLCLSTGAMVPYYAEGNIVPVSTDNMLILPPEYSSWGYPYDAPPSYEQSCSSANAENGN</sequence>
<dbReference type="GO" id="GO:0005737">
    <property type="term" value="C:cytoplasm"/>
    <property type="evidence" value="ECO:0007669"/>
    <property type="project" value="TreeGrafter"/>
</dbReference>
<dbReference type="InterPro" id="IPR050357">
    <property type="entry name" value="Arrestin_domain-protein"/>
</dbReference>
<dbReference type="Ensembl" id="ENSLLET00000033128.1">
    <property type="protein sequence ID" value="ENSLLEP00000031910.1"/>
    <property type="gene ID" value="ENSLLEG00000020136.1"/>
</dbReference>
<dbReference type="PANTHER" id="PTHR11188">
    <property type="entry name" value="ARRESTIN DOMAIN CONTAINING PROTEIN"/>
    <property type="match status" value="1"/>
</dbReference>
<comment type="similarity">
    <text evidence="1">Belongs to the arrestin family.</text>
</comment>
<dbReference type="AlphaFoldDB" id="A0A8C5Q327"/>
<dbReference type="GO" id="GO:1990756">
    <property type="term" value="F:ubiquitin-like ligase-substrate adaptor activity"/>
    <property type="evidence" value="ECO:0007669"/>
    <property type="project" value="TreeGrafter"/>
</dbReference>
<proteinExistence type="inferred from homology"/>
<reference evidence="5" key="1">
    <citation type="submission" date="2025-08" db="UniProtKB">
        <authorList>
            <consortium name="Ensembl"/>
        </authorList>
    </citation>
    <scope>IDENTIFICATION</scope>
</reference>
<dbReference type="InterPro" id="IPR014756">
    <property type="entry name" value="Ig_E-set"/>
</dbReference>
<gene>
    <name evidence="5" type="primary">ARRDC1</name>
</gene>
<evidence type="ECO:0000259" key="4">
    <source>
        <dbReference type="SMART" id="SM01017"/>
    </source>
</evidence>
<dbReference type="OrthoDB" id="7785529at2759"/>
<dbReference type="InterPro" id="IPR014752">
    <property type="entry name" value="Arrestin-like_C"/>
</dbReference>
<dbReference type="Pfam" id="PF00339">
    <property type="entry name" value="Arrestin_N"/>
    <property type="match status" value="1"/>
</dbReference>
<evidence type="ECO:0000313" key="5">
    <source>
        <dbReference type="Ensembl" id="ENSLLEP00000031910.1"/>
    </source>
</evidence>
<organism evidence="5 6">
    <name type="scientific">Leptobrachium leishanense</name>
    <name type="common">Leishan spiny toad</name>
    <dbReference type="NCBI Taxonomy" id="445787"/>
    <lineage>
        <taxon>Eukaryota</taxon>
        <taxon>Metazoa</taxon>
        <taxon>Chordata</taxon>
        <taxon>Craniata</taxon>
        <taxon>Vertebrata</taxon>
        <taxon>Euteleostomi</taxon>
        <taxon>Amphibia</taxon>
        <taxon>Batrachia</taxon>
        <taxon>Anura</taxon>
        <taxon>Pelobatoidea</taxon>
        <taxon>Megophryidae</taxon>
        <taxon>Leptobrachium</taxon>
    </lineage>
</organism>